<dbReference type="PANTHER" id="PTHR46640">
    <property type="entry name" value="TRIACYLGLYCEROL LIPASE, PUTATIVE (AFU_ORTHOLOGUE AFUA_6G06510)-RELATED"/>
    <property type="match status" value="1"/>
</dbReference>
<protein>
    <submittedName>
        <fullName evidence="4">Lipase</fullName>
    </submittedName>
</protein>
<dbReference type="Pfam" id="PF01764">
    <property type="entry name" value="Lipase_3"/>
    <property type="match status" value="1"/>
</dbReference>
<keyword evidence="1" id="KW-0732">Signal</keyword>
<dbReference type="InterPro" id="IPR002921">
    <property type="entry name" value="Fungal_lipase-type"/>
</dbReference>
<evidence type="ECO:0000313" key="5">
    <source>
        <dbReference type="Proteomes" id="UP001174694"/>
    </source>
</evidence>
<evidence type="ECO:0000259" key="3">
    <source>
        <dbReference type="Pfam" id="PF01764"/>
    </source>
</evidence>
<evidence type="ECO:0000313" key="4">
    <source>
        <dbReference type="EMBL" id="KAJ9143814.1"/>
    </source>
</evidence>
<feature type="domain" description="Fungal lipase-type" evidence="3">
    <location>
        <begin position="82"/>
        <end position="226"/>
    </location>
</feature>
<evidence type="ECO:0000256" key="2">
    <source>
        <dbReference type="ARBA" id="ARBA00022801"/>
    </source>
</evidence>
<dbReference type="SUPFAM" id="SSF53474">
    <property type="entry name" value="alpha/beta-Hydrolases"/>
    <property type="match status" value="1"/>
</dbReference>
<name>A0AA38RQ00_9PEZI</name>
<dbReference type="AlphaFoldDB" id="A0AA38RQ00"/>
<sequence>MKASGSSTVTEQEFTNLELYAQWAGAAYCNSGAAPGALVTCGYDVCPDVEASNATVVGTNSNDTLTNQAGFVAVDPTRQQVVLSLRGSDSVRNWLTDFLFALEPCNDDDDDDDDDDGAIFPADCLAHAGFLTAWSEVRSSLLPLVTAALAAQPSYALIVTGHSLGAGVATLAAAHLRAAGITCDLYTYGSPRVGNAALVDFLMAQDGGALFRVTHADDPVPRLPPLVLGYRHTSPEYWINETEAGSYAAGDVVVCEGTANVQCNAGTTGLDVSAHRMYFEYISACGAEVLPFRTRREEGEMSDEELAEKVSLYAALDVEYANALAEGSQE</sequence>
<dbReference type="InterPro" id="IPR029058">
    <property type="entry name" value="AB_hydrolase_fold"/>
</dbReference>
<comment type="caution">
    <text evidence="4">The sequence shown here is derived from an EMBL/GenBank/DDBJ whole genome shotgun (WGS) entry which is preliminary data.</text>
</comment>
<dbReference type="PANTHER" id="PTHR46640:SF1">
    <property type="entry name" value="FUNGAL LIPASE-LIKE DOMAIN-CONTAINING PROTEIN-RELATED"/>
    <property type="match status" value="1"/>
</dbReference>
<keyword evidence="2" id="KW-0378">Hydrolase</keyword>
<dbReference type="InterPro" id="IPR051299">
    <property type="entry name" value="AB_hydrolase_lip/est"/>
</dbReference>
<dbReference type="EMBL" id="JANBVO010000018">
    <property type="protein sequence ID" value="KAJ9143814.1"/>
    <property type="molecule type" value="Genomic_DNA"/>
</dbReference>
<dbReference type="CDD" id="cd00519">
    <property type="entry name" value="Lipase_3"/>
    <property type="match status" value="1"/>
</dbReference>
<proteinExistence type="predicted"/>
<organism evidence="4 5">
    <name type="scientific">Pleurostoma richardsiae</name>
    <dbReference type="NCBI Taxonomy" id="41990"/>
    <lineage>
        <taxon>Eukaryota</taxon>
        <taxon>Fungi</taxon>
        <taxon>Dikarya</taxon>
        <taxon>Ascomycota</taxon>
        <taxon>Pezizomycotina</taxon>
        <taxon>Sordariomycetes</taxon>
        <taxon>Sordariomycetidae</taxon>
        <taxon>Calosphaeriales</taxon>
        <taxon>Pleurostomataceae</taxon>
        <taxon>Pleurostoma</taxon>
    </lineage>
</organism>
<dbReference type="GO" id="GO:0006629">
    <property type="term" value="P:lipid metabolic process"/>
    <property type="evidence" value="ECO:0007669"/>
    <property type="project" value="InterPro"/>
</dbReference>
<evidence type="ECO:0000256" key="1">
    <source>
        <dbReference type="ARBA" id="ARBA00022729"/>
    </source>
</evidence>
<dbReference type="Gene3D" id="3.40.50.1820">
    <property type="entry name" value="alpha/beta hydrolase"/>
    <property type="match status" value="1"/>
</dbReference>
<keyword evidence="5" id="KW-1185">Reference proteome</keyword>
<dbReference type="Proteomes" id="UP001174694">
    <property type="component" value="Unassembled WGS sequence"/>
</dbReference>
<accession>A0AA38RQ00</accession>
<gene>
    <name evidence="4" type="ORF">NKR23_g6298</name>
</gene>
<reference evidence="4" key="1">
    <citation type="submission" date="2022-07" db="EMBL/GenBank/DDBJ databases">
        <title>Fungi with potential for degradation of polypropylene.</title>
        <authorList>
            <person name="Gostincar C."/>
        </authorList>
    </citation>
    <scope>NUCLEOTIDE SEQUENCE</scope>
    <source>
        <strain evidence="4">EXF-13308</strain>
    </source>
</reference>
<dbReference type="GO" id="GO:0016787">
    <property type="term" value="F:hydrolase activity"/>
    <property type="evidence" value="ECO:0007669"/>
    <property type="project" value="UniProtKB-KW"/>
</dbReference>